<keyword evidence="1" id="KW-0812">Transmembrane</keyword>
<accession>A7I0B3</accession>
<keyword evidence="1" id="KW-0472">Membrane</keyword>
<feature type="transmembrane region" description="Helical" evidence="1">
    <location>
        <begin position="44"/>
        <end position="63"/>
    </location>
</feature>
<sequence length="69" mass="7839">MQTNNLKKHNKRKKTEQKVVKIALSISLMTLGTTAFYIKKFSALHTAAGIAMILLSIYHSNCYKKVKNQ</sequence>
<dbReference type="HOGENOM" id="CLU_2768073_0_0_7"/>
<gene>
    <name evidence="2" type="ordered locus">CHAB381_0352</name>
</gene>
<name>A7I0B3_CAMHC</name>
<dbReference type="Proteomes" id="UP000002407">
    <property type="component" value="Chromosome"/>
</dbReference>
<dbReference type="EMBL" id="CP000776">
    <property type="protein sequence ID" value="ABS51289.1"/>
    <property type="molecule type" value="Genomic_DNA"/>
</dbReference>
<reference evidence="3" key="1">
    <citation type="submission" date="2007-07" db="EMBL/GenBank/DDBJ databases">
        <title>Complete genome sequence of Campylobacter hominis ATCC BAA-381, a commensal isolated from the human gastrointestinal tract.</title>
        <authorList>
            <person name="Fouts D.E."/>
            <person name="Mongodin E.F."/>
            <person name="Puiu D."/>
            <person name="Sebastian Y."/>
            <person name="Miller W.G."/>
            <person name="Mandrell R.E."/>
            <person name="Nelson K.E."/>
        </authorList>
    </citation>
    <scope>NUCLEOTIDE SEQUENCE [LARGE SCALE GENOMIC DNA]</scope>
    <source>
        <strain evidence="3">ATCC BAA-381 / LMG 19568 / NCTC 13146 / CH001A</strain>
    </source>
</reference>
<dbReference type="AlphaFoldDB" id="A7I0B3"/>
<protein>
    <submittedName>
        <fullName evidence="2">Uncharacterized protein</fullName>
    </submittedName>
</protein>
<evidence type="ECO:0000313" key="2">
    <source>
        <dbReference type="EMBL" id="ABS51289.1"/>
    </source>
</evidence>
<organism evidence="2 3">
    <name type="scientific">Campylobacter hominis (strain ATCC BAA-381 / DSM 21671 / CCUG 45161 / LMG 19568 / NCTC 13146 / CH001A)</name>
    <dbReference type="NCBI Taxonomy" id="360107"/>
    <lineage>
        <taxon>Bacteria</taxon>
        <taxon>Pseudomonadati</taxon>
        <taxon>Campylobacterota</taxon>
        <taxon>Epsilonproteobacteria</taxon>
        <taxon>Campylobacterales</taxon>
        <taxon>Campylobacteraceae</taxon>
        <taxon>Campylobacter</taxon>
    </lineage>
</organism>
<dbReference type="KEGG" id="cha:CHAB381_0352"/>
<dbReference type="STRING" id="360107.CHAB381_0352"/>
<dbReference type="RefSeq" id="WP_012108236.1">
    <property type="nucleotide sequence ID" value="NC_009714.1"/>
</dbReference>
<feature type="transmembrane region" description="Helical" evidence="1">
    <location>
        <begin position="20"/>
        <end position="38"/>
    </location>
</feature>
<keyword evidence="1" id="KW-1133">Transmembrane helix</keyword>
<evidence type="ECO:0000313" key="3">
    <source>
        <dbReference type="Proteomes" id="UP000002407"/>
    </source>
</evidence>
<keyword evidence="3" id="KW-1185">Reference proteome</keyword>
<evidence type="ECO:0000256" key="1">
    <source>
        <dbReference type="SAM" id="Phobius"/>
    </source>
</evidence>
<proteinExistence type="predicted"/>